<comment type="caution">
    <text evidence="1">The sequence shown here is derived from an EMBL/GenBank/DDBJ whole genome shotgun (WGS) entry which is preliminary data.</text>
</comment>
<dbReference type="EMBL" id="LCJB01000007">
    <property type="protein sequence ID" value="KKT71836.1"/>
    <property type="molecule type" value="Genomic_DNA"/>
</dbReference>
<organism evidence="1 2">
    <name type="scientific">Candidatus Uhrbacteria bacterium GW2011_GWF2_44_350</name>
    <dbReference type="NCBI Taxonomy" id="1619000"/>
    <lineage>
        <taxon>Bacteria</taxon>
        <taxon>Candidatus Uhriibacteriota</taxon>
    </lineage>
</organism>
<reference evidence="1 2" key="1">
    <citation type="journal article" date="2015" name="Nature">
        <title>rRNA introns, odd ribosomes, and small enigmatic genomes across a large radiation of phyla.</title>
        <authorList>
            <person name="Brown C.T."/>
            <person name="Hug L.A."/>
            <person name="Thomas B.C."/>
            <person name="Sharon I."/>
            <person name="Castelle C.J."/>
            <person name="Singh A."/>
            <person name="Wilkins M.J."/>
            <person name="Williams K.H."/>
            <person name="Banfield J.F."/>
        </authorList>
    </citation>
    <scope>NUCLEOTIDE SEQUENCE [LARGE SCALE GENOMIC DNA]</scope>
</reference>
<proteinExistence type="predicted"/>
<dbReference type="AlphaFoldDB" id="A0A0G1JJP2"/>
<accession>A0A0G1JJP2</accession>
<evidence type="ECO:0000313" key="1">
    <source>
        <dbReference type="EMBL" id="KKT71836.1"/>
    </source>
</evidence>
<dbReference type="Proteomes" id="UP000034154">
    <property type="component" value="Unassembled WGS sequence"/>
</dbReference>
<protein>
    <submittedName>
        <fullName evidence="1">Uncharacterized protein</fullName>
    </submittedName>
</protein>
<name>A0A0G1JJP2_9BACT</name>
<sequence>MEKIPGQVPSEFTSGVEPTVEVPKIRPVEVVFVDVDGATGASDALASCPGFVFFDKNRHDISGLPVRNKSIAYGLPSFGFTLVKEK</sequence>
<evidence type="ECO:0000313" key="2">
    <source>
        <dbReference type="Proteomes" id="UP000034154"/>
    </source>
</evidence>
<gene>
    <name evidence="1" type="ORF">UW63_C0007G0018</name>
</gene>